<keyword evidence="5" id="KW-0964">Secreted</keyword>
<sequence>MTMSINTGLASGIDTGTMISQLMQLEARQQTALKMRLSATEVTASAYRTVNSSLAALTTAADSLLKPGTWTSTTAGSSAASVGVTAASYAQPGSLTFTVSKVATTASSLSTGRWSSTTTAAGLTSLDIRSADGTVSKGTIVLDGTETLEGAAAKINADTALGLKATAVQVAPGQFALQISAGTSGAAAGFSIGGTAFTGTAVGQDAELKVGSDTATTSAYTITSASNTFEGVLAGTTLTVSKEETTPVTVTVASDPAAVATKVSGLVDAINKAISTIKTYTDNTPGSKAGLRGEYAVTSIVAQLGQAVSEAVGTDGSPALIGFQTTRDGLITFDEDKFTAALKATPDLAQRIVAGSGVAGEPGAVEGLAARVRDVAKAASDATTGSLTSMAQGQDSIARDIKDRIAAWDIRLTARKAALTRQFTAMETALSSLNNQSNWLAGQLGSLS</sequence>
<evidence type="ECO:0000313" key="9">
    <source>
        <dbReference type="Proteomes" id="UP000292507"/>
    </source>
</evidence>
<comment type="caution">
    <text evidence="8">The sequence shown here is derived from an EMBL/GenBank/DDBJ whole genome shotgun (WGS) entry which is preliminary data.</text>
</comment>
<feature type="domain" description="Flagellar hook-associated protein 2 N-terminal" evidence="6">
    <location>
        <begin position="11"/>
        <end position="105"/>
    </location>
</feature>
<reference evidence="8 9" key="1">
    <citation type="submission" date="2019-02" db="EMBL/GenBank/DDBJ databases">
        <title>Sequencing the genomes of 1000 actinobacteria strains.</title>
        <authorList>
            <person name="Klenk H.-P."/>
        </authorList>
    </citation>
    <scope>NUCLEOTIDE SEQUENCE [LARGE SCALE GENOMIC DNA]</scope>
    <source>
        <strain evidence="8 9">DSM 44509</strain>
    </source>
</reference>
<feature type="domain" description="Flagellar hook-associated protein 2 C-terminal" evidence="7">
    <location>
        <begin position="203"/>
        <end position="435"/>
    </location>
</feature>
<comment type="function">
    <text evidence="5">Required for morphogenesis and for the elongation of the flagellar filament by facilitating polymerization of the flagellin monomers at the tip of growing filament. Forms a capping structure, which prevents flagellin subunits (transported through the central channel of the flagellum) from leaking out without polymerization at the distal end.</text>
</comment>
<evidence type="ECO:0000259" key="7">
    <source>
        <dbReference type="Pfam" id="PF07195"/>
    </source>
</evidence>
<dbReference type="GO" id="GO:0009421">
    <property type="term" value="C:bacterial-type flagellum filament cap"/>
    <property type="evidence" value="ECO:0007669"/>
    <property type="project" value="InterPro"/>
</dbReference>
<comment type="similarity">
    <text evidence="1 5">Belongs to the FliD family.</text>
</comment>
<organism evidence="8 9">
    <name type="scientific">Blastococcus saxobsidens</name>
    <dbReference type="NCBI Taxonomy" id="138336"/>
    <lineage>
        <taxon>Bacteria</taxon>
        <taxon>Bacillati</taxon>
        <taxon>Actinomycetota</taxon>
        <taxon>Actinomycetes</taxon>
        <taxon>Geodermatophilales</taxon>
        <taxon>Geodermatophilaceae</taxon>
        <taxon>Blastococcus</taxon>
    </lineage>
</organism>
<name>A0A4Q7YBT9_9ACTN</name>
<dbReference type="AlphaFoldDB" id="A0A4Q7YBT9"/>
<evidence type="ECO:0000259" key="6">
    <source>
        <dbReference type="Pfam" id="PF02465"/>
    </source>
</evidence>
<dbReference type="InterPro" id="IPR010809">
    <property type="entry name" value="FliD_C"/>
</dbReference>
<keyword evidence="3" id="KW-0175">Coiled coil</keyword>
<keyword evidence="8" id="KW-0969">Cilium</keyword>
<evidence type="ECO:0000256" key="1">
    <source>
        <dbReference type="ARBA" id="ARBA00009764"/>
    </source>
</evidence>
<dbReference type="Pfam" id="PF02465">
    <property type="entry name" value="FliD_N"/>
    <property type="match status" value="1"/>
</dbReference>
<comment type="subcellular location">
    <subcellularLocation>
        <location evidence="5">Secreted</location>
    </subcellularLocation>
    <subcellularLocation>
        <location evidence="5">Bacterial flagellum</location>
    </subcellularLocation>
</comment>
<keyword evidence="4 5" id="KW-0975">Bacterial flagellum</keyword>
<keyword evidence="9" id="KW-1185">Reference proteome</keyword>
<evidence type="ECO:0000256" key="5">
    <source>
        <dbReference type="RuleBase" id="RU362066"/>
    </source>
</evidence>
<dbReference type="GO" id="GO:0071973">
    <property type="term" value="P:bacterial-type flagellum-dependent cell motility"/>
    <property type="evidence" value="ECO:0007669"/>
    <property type="project" value="TreeGrafter"/>
</dbReference>
<accession>A0A4Q7YBT9</accession>
<dbReference type="GO" id="GO:0005576">
    <property type="term" value="C:extracellular region"/>
    <property type="evidence" value="ECO:0007669"/>
    <property type="project" value="UniProtKB-SubCell"/>
</dbReference>
<evidence type="ECO:0000256" key="4">
    <source>
        <dbReference type="ARBA" id="ARBA00023143"/>
    </source>
</evidence>
<dbReference type="Proteomes" id="UP000292507">
    <property type="component" value="Unassembled WGS sequence"/>
</dbReference>
<dbReference type="Pfam" id="PF07195">
    <property type="entry name" value="FliD_C"/>
    <property type="match status" value="1"/>
</dbReference>
<dbReference type="PANTHER" id="PTHR30288">
    <property type="entry name" value="FLAGELLAR CAP/ASSEMBLY PROTEIN FLID"/>
    <property type="match status" value="1"/>
</dbReference>
<dbReference type="InterPro" id="IPR003481">
    <property type="entry name" value="FliD_N"/>
</dbReference>
<dbReference type="GO" id="GO:0007155">
    <property type="term" value="P:cell adhesion"/>
    <property type="evidence" value="ECO:0007669"/>
    <property type="project" value="InterPro"/>
</dbReference>
<proteinExistence type="inferred from homology"/>
<evidence type="ECO:0000256" key="2">
    <source>
        <dbReference type="ARBA" id="ARBA00011255"/>
    </source>
</evidence>
<dbReference type="RefSeq" id="WP_104530340.1">
    <property type="nucleotide sequence ID" value="NZ_POQT01000049.1"/>
</dbReference>
<protein>
    <recommendedName>
        <fullName evidence="5">Flagellar hook-associated protein 2</fullName>
        <shortName evidence="5">HAP2</shortName>
    </recommendedName>
    <alternativeName>
        <fullName evidence="5">Flagellar cap protein</fullName>
    </alternativeName>
</protein>
<gene>
    <name evidence="8" type="ORF">BKA19_4311</name>
</gene>
<dbReference type="PANTHER" id="PTHR30288:SF0">
    <property type="entry name" value="FLAGELLAR HOOK-ASSOCIATED PROTEIN 2"/>
    <property type="match status" value="1"/>
</dbReference>
<dbReference type="GO" id="GO:0009424">
    <property type="term" value="C:bacterial-type flagellum hook"/>
    <property type="evidence" value="ECO:0007669"/>
    <property type="project" value="UniProtKB-UniRule"/>
</dbReference>
<keyword evidence="8" id="KW-0966">Cell projection</keyword>
<dbReference type="OrthoDB" id="5241527at2"/>
<keyword evidence="8" id="KW-0282">Flagellum</keyword>
<evidence type="ECO:0000256" key="3">
    <source>
        <dbReference type="ARBA" id="ARBA00023054"/>
    </source>
</evidence>
<evidence type="ECO:0000313" key="8">
    <source>
        <dbReference type="EMBL" id="RZU34540.1"/>
    </source>
</evidence>
<dbReference type="InterPro" id="IPR040026">
    <property type="entry name" value="FliD"/>
</dbReference>
<comment type="subunit">
    <text evidence="2 5">Homopentamer.</text>
</comment>
<dbReference type="EMBL" id="SHKV01000001">
    <property type="protein sequence ID" value="RZU34540.1"/>
    <property type="molecule type" value="Genomic_DNA"/>
</dbReference>